<dbReference type="GO" id="GO:0005125">
    <property type="term" value="F:cytokine activity"/>
    <property type="evidence" value="ECO:0007669"/>
    <property type="project" value="UniProtKB-UniRule"/>
</dbReference>
<dbReference type="PRINTS" id="PR01357">
    <property type="entry name" value="INTRLEUKN1AB"/>
</dbReference>
<dbReference type="GO" id="GO:0005149">
    <property type="term" value="F:interleukin-1 receptor binding"/>
    <property type="evidence" value="ECO:0007669"/>
    <property type="project" value="UniProtKB-UniRule"/>
</dbReference>
<dbReference type="PRINTS" id="PR00264">
    <property type="entry name" value="INTERLEUKIN1"/>
</dbReference>
<dbReference type="InterPro" id="IPR000975">
    <property type="entry name" value="IL-1_fam"/>
</dbReference>
<evidence type="ECO:0000256" key="7">
    <source>
        <dbReference type="ARBA" id="ARBA00022525"/>
    </source>
</evidence>
<evidence type="ECO:0000256" key="12">
    <source>
        <dbReference type="RuleBase" id="RU003753"/>
    </source>
</evidence>
<dbReference type="GO" id="GO:0010628">
    <property type="term" value="P:positive regulation of gene expression"/>
    <property type="evidence" value="ECO:0007669"/>
    <property type="project" value="TreeGrafter"/>
</dbReference>
<dbReference type="SMART" id="SM00125">
    <property type="entry name" value="IL1"/>
    <property type="match status" value="1"/>
</dbReference>
<organism evidence="13 14">
    <name type="scientific">Pygocentrus nattereri</name>
    <name type="common">Red-bellied piranha</name>
    <dbReference type="NCBI Taxonomy" id="42514"/>
    <lineage>
        <taxon>Eukaryota</taxon>
        <taxon>Metazoa</taxon>
        <taxon>Chordata</taxon>
        <taxon>Craniata</taxon>
        <taxon>Vertebrata</taxon>
        <taxon>Euteleostomi</taxon>
        <taxon>Actinopterygii</taxon>
        <taxon>Neopterygii</taxon>
        <taxon>Teleostei</taxon>
        <taxon>Ostariophysi</taxon>
        <taxon>Characiformes</taxon>
        <taxon>Characoidei</taxon>
        <taxon>Pygocentrus</taxon>
    </lineage>
</organism>
<keyword evidence="5" id="KW-0963">Cytoplasm</keyword>
<dbReference type="SUPFAM" id="SSF50353">
    <property type="entry name" value="Cytokine"/>
    <property type="match status" value="1"/>
</dbReference>
<dbReference type="GO" id="GO:0051781">
    <property type="term" value="P:positive regulation of cell division"/>
    <property type="evidence" value="ECO:0007669"/>
    <property type="project" value="UniProtKB-KW"/>
</dbReference>
<dbReference type="GO" id="GO:0019221">
    <property type="term" value="P:cytokine-mediated signaling pathway"/>
    <property type="evidence" value="ECO:0007669"/>
    <property type="project" value="TreeGrafter"/>
</dbReference>
<dbReference type="Gene3D" id="2.80.10.50">
    <property type="match status" value="1"/>
</dbReference>
<keyword evidence="11" id="KW-0497">Mitogen</keyword>
<dbReference type="InterPro" id="IPR008996">
    <property type="entry name" value="IL1/FGF"/>
</dbReference>
<dbReference type="Ensembl" id="ENSPNAT00000007520.2">
    <property type="protein sequence ID" value="ENSPNAP00000004142.2"/>
    <property type="gene ID" value="ENSPNAG00000033777.1"/>
</dbReference>
<dbReference type="GO" id="GO:0001660">
    <property type="term" value="P:fever generation"/>
    <property type="evidence" value="ECO:0007669"/>
    <property type="project" value="UniProtKB-KW"/>
</dbReference>
<accession>A0A3B4BWS8</accession>
<dbReference type="AlphaFoldDB" id="A0A3B4BWS8"/>
<gene>
    <name evidence="13" type="primary">IL1B</name>
</gene>
<evidence type="ECO:0000256" key="9">
    <source>
        <dbReference type="ARBA" id="ARBA00023198"/>
    </source>
</evidence>
<dbReference type="GO" id="GO:0005615">
    <property type="term" value="C:extracellular space"/>
    <property type="evidence" value="ECO:0007669"/>
    <property type="project" value="UniProtKB-KW"/>
</dbReference>
<reference evidence="13" key="2">
    <citation type="submission" date="2025-08" db="UniProtKB">
        <authorList>
            <consortium name="Ensembl"/>
        </authorList>
    </citation>
    <scope>IDENTIFICATION</scope>
</reference>
<dbReference type="InterPro" id="IPR020877">
    <property type="entry name" value="IL-1_CS"/>
</dbReference>
<dbReference type="GO" id="GO:0048246">
    <property type="term" value="P:macrophage chemotaxis"/>
    <property type="evidence" value="ECO:0007669"/>
    <property type="project" value="TreeGrafter"/>
</dbReference>
<evidence type="ECO:0000256" key="1">
    <source>
        <dbReference type="ARBA" id="ARBA00004371"/>
    </source>
</evidence>
<evidence type="ECO:0000256" key="2">
    <source>
        <dbReference type="ARBA" id="ARBA00004514"/>
    </source>
</evidence>
<protein>
    <recommendedName>
        <fullName evidence="12">Interleukin-1</fullName>
    </recommendedName>
</protein>
<dbReference type="PANTHER" id="PTHR10078">
    <property type="entry name" value="INTERLEUKIN-1 FAMILY MEMBER"/>
    <property type="match status" value="1"/>
</dbReference>
<evidence type="ECO:0000256" key="8">
    <source>
        <dbReference type="ARBA" id="ARBA00022620"/>
    </source>
</evidence>
<name>A0A3B4BWS8_PYGNA</name>
<reference evidence="13" key="3">
    <citation type="submission" date="2025-09" db="UniProtKB">
        <authorList>
            <consortium name="Ensembl"/>
        </authorList>
    </citation>
    <scope>IDENTIFICATION</scope>
</reference>
<sequence>MADKNLLLVESFFDNDSAFESDGTDFDELDCSDPLAMSGRCDLHKGLRIEISEQPHTMRQVTNIIIALQKFKQVRSTEFTDHELFNIIIENIVEESMGLKVNCEFSRTYNKQDRVIQCTVCDGLKKSLVQSQGTPNLLAVTLRGGNSNRSGKLGINLSTYTTPGCKATNGQPICLKIAQSNLYLACTKESGTSSQPHLILEDVKDEETLKTIEENDGMERFLFFRKVTGGSINTFESVKYPHWFISTSKNESMPVDMCVEEDTSRQKIFTLQDQKVI</sequence>
<keyword evidence="7 12" id="KW-0964">Secreted</keyword>
<evidence type="ECO:0000256" key="10">
    <source>
        <dbReference type="ARBA" id="ARBA00023228"/>
    </source>
</evidence>
<evidence type="ECO:0000313" key="14">
    <source>
        <dbReference type="Proteomes" id="UP001501920"/>
    </source>
</evidence>
<dbReference type="GO" id="GO:0071222">
    <property type="term" value="P:cellular response to lipopolysaccharide"/>
    <property type="evidence" value="ECO:0007669"/>
    <property type="project" value="TreeGrafter"/>
</dbReference>
<reference evidence="13 14" key="1">
    <citation type="submission" date="2020-10" db="EMBL/GenBank/DDBJ databases">
        <title>Pygocentrus nattereri (red-bellied piranha) genome, fPygNat1, primary haplotype.</title>
        <authorList>
            <person name="Myers G."/>
            <person name="Meyer A."/>
            <person name="Karagic N."/>
            <person name="Pippel M."/>
            <person name="Winkler S."/>
            <person name="Tracey A."/>
            <person name="Wood J."/>
            <person name="Formenti G."/>
            <person name="Howe K."/>
            <person name="Fedrigo O."/>
            <person name="Jarvis E.D."/>
        </authorList>
    </citation>
    <scope>NUCLEOTIDE SEQUENCE [LARGE SCALE GENOMIC DNA]</scope>
</reference>
<comment type="similarity">
    <text evidence="4 12">Belongs to the IL-1 family.</text>
</comment>
<dbReference type="Pfam" id="PF00340">
    <property type="entry name" value="IL1"/>
    <property type="match status" value="1"/>
</dbReference>
<dbReference type="GO" id="GO:0006955">
    <property type="term" value="P:immune response"/>
    <property type="evidence" value="ECO:0007669"/>
    <property type="project" value="InterPro"/>
</dbReference>
<evidence type="ECO:0000313" key="13">
    <source>
        <dbReference type="Ensembl" id="ENSPNAP00000004142.2"/>
    </source>
</evidence>
<proteinExistence type="inferred from homology"/>
<evidence type="ECO:0000256" key="11">
    <source>
        <dbReference type="ARBA" id="ARBA00023246"/>
    </source>
</evidence>
<dbReference type="GO" id="GO:1901222">
    <property type="term" value="P:regulation of non-canonical NF-kappaB signal transduction"/>
    <property type="evidence" value="ECO:0007669"/>
    <property type="project" value="TreeGrafter"/>
</dbReference>
<evidence type="ECO:0000256" key="6">
    <source>
        <dbReference type="ARBA" id="ARBA00022514"/>
    </source>
</evidence>
<dbReference type="GeneTree" id="ENSGT00950000182943"/>
<keyword evidence="14" id="KW-1185">Reference proteome</keyword>
<dbReference type="Proteomes" id="UP001501920">
    <property type="component" value="Chromosome 18"/>
</dbReference>
<keyword evidence="9" id="KW-0395">Inflammatory response</keyword>
<keyword evidence="6" id="KW-0202">Cytokine</keyword>
<evidence type="ECO:0000256" key="5">
    <source>
        <dbReference type="ARBA" id="ARBA00022490"/>
    </source>
</evidence>
<dbReference type="GO" id="GO:0042119">
    <property type="term" value="P:neutrophil activation"/>
    <property type="evidence" value="ECO:0007669"/>
    <property type="project" value="TreeGrafter"/>
</dbReference>
<dbReference type="GO" id="GO:0005829">
    <property type="term" value="C:cytosol"/>
    <property type="evidence" value="ECO:0007669"/>
    <property type="project" value="UniProtKB-SubCell"/>
</dbReference>
<dbReference type="PRINTS" id="PR01359">
    <property type="entry name" value="INTRLEUKIN1B"/>
</dbReference>
<dbReference type="PROSITE" id="PS00253">
    <property type="entry name" value="INTERLEUKIN_1"/>
    <property type="match status" value="1"/>
</dbReference>
<keyword evidence="10" id="KW-0458">Lysosome</keyword>
<evidence type="ECO:0000256" key="4">
    <source>
        <dbReference type="ARBA" id="ARBA00010448"/>
    </source>
</evidence>
<dbReference type="GO" id="GO:0005764">
    <property type="term" value="C:lysosome"/>
    <property type="evidence" value="ECO:0007669"/>
    <property type="project" value="UniProtKB-SubCell"/>
</dbReference>
<dbReference type="PANTHER" id="PTHR10078:SF30">
    <property type="entry name" value="INTERLEUKIN-1 BETA"/>
    <property type="match status" value="1"/>
</dbReference>
<keyword evidence="8" id="KW-0666">Pyrogen</keyword>
<comment type="subcellular location">
    <subcellularLocation>
        <location evidence="2">Cytoplasm</location>
        <location evidence="2">Cytosol</location>
    </subcellularLocation>
    <subcellularLocation>
        <location evidence="1">Lysosome</location>
    </subcellularLocation>
    <subcellularLocation>
        <location evidence="3">Secreted</location>
        <location evidence="3">Extracellular exosome</location>
    </subcellularLocation>
</comment>
<evidence type="ECO:0000256" key="3">
    <source>
        <dbReference type="ARBA" id="ARBA00004550"/>
    </source>
</evidence>